<evidence type="ECO:0000313" key="3">
    <source>
        <dbReference type="Proteomes" id="UP001180453"/>
    </source>
</evidence>
<reference evidence="2 3" key="1">
    <citation type="submission" date="2023-07" db="EMBL/GenBank/DDBJ databases">
        <title>Sorghum-associated microbial communities from plants grown in Nebraska, USA.</title>
        <authorList>
            <person name="Schachtman D."/>
        </authorList>
    </citation>
    <scope>NUCLEOTIDE SEQUENCE [LARGE SCALE GENOMIC DNA]</scope>
    <source>
        <strain evidence="2 3">BE314</strain>
    </source>
</reference>
<name>A0ABU1YSC1_ROSSA</name>
<evidence type="ECO:0008006" key="4">
    <source>
        <dbReference type="Google" id="ProtNLM"/>
    </source>
</evidence>
<dbReference type="EMBL" id="JAVDXU010000002">
    <property type="protein sequence ID" value="MDR7271145.1"/>
    <property type="molecule type" value="Genomic_DNA"/>
</dbReference>
<protein>
    <recommendedName>
        <fullName evidence="4">PEP-CTERM protein-sorting domain-containing protein</fullName>
    </recommendedName>
</protein>
<gene>
    <name evidence="2" type="ORF">J2X20_003803</name>
</gene>
<feature type="signal peptide" evidence="1">
    <location>
        <begin position="1"/>
        <end position="22"/>
    </location>
</feature>
<comment type="caution">
    <text evidence="2">The sequence shown here is derived from an EMBL/GenBank/DDBJ whole genome shotgun (WGS) entry which is preliminary data.</text>
</comment>
<keyword evidence="1" id="KW-0732">Signal</keyword>
<organism evidence="2 3">
    <name type="scientific">Roseateles saccharophilus</name>
    <name type="common">Pseudomonas saccharophila</name>
    <dbReference type="NCBI Taxonomy" id="304"/>
    <lineage>
        <taxon>Bacteria</taxon>
        <taxon>Pseudomonadati</taxon>
        <taxon>Pseudomonadota</taxon>
        <taxon>Betaproteobacteria</taxon>
        <taxon>Burkholderiales</taxon>
        <taxon>Sphaerotilaceae</taxon>
        <taxon>Roseateles</taxon>
    </lineage>
</organism>
<dbReference type="Proteomes" id="UP001180453">
    <property type="component" value="Unassembled WGS sequence"/>
</dbReference>
<evidence type="ECO:0000256" key="1">
    <source>
        <dbReference type="SAM" id="SignalP"/>
    </source>
</evidence>
<keyword evidence="3" id="KW-1185">Reference proteome</keyword>
<dbReference type="NCBIfam" id="TIGR02595">
    <property type="entry name" value="PEP_CTERM"/>
    <property type="match status" value="1"/>
</dbReference>
<accession>A0ABU1YSC1</accession>
<dbReference type="InterPro" id="IPR036514">
    <property type="entry name" value="SGNH_hydro_sf"/>
</dbReference>
<dbReference type="Gene3D" id="3.40.50.1110">
    <property type="entry name" value="SGNH hydrolase"/>
    <property type="match status" value="2"/>
</dbReference>
<evidence type="ECO:0000313" key="2">
    <source>
        <dbReference type="EMBL" id="MDR7271145.1"/>
    </source>
</evidence>
<proteinExistence type="predicted"/>
<dbReference type="RefSeq" id="WP_310267805.1">
    <property type="nucleotide sequence ID" value="NZ_JAVDXU010000002.1"/>
</dbReference>
<sequence length="426" mass="44580">MNRLLALALVTSMASLASPALAADPIKILFVGNSYTFGRVDPVMSYNAAAVHDLTAGFSAINPTGTNSYPAGTVGFGSFEPHPWGGVPGIFKKMTDEAGLAYDVSLSTRNAASLRGQFLDTANSDWKLRENVATQKWDSVVLQEQSDAALPAGKGKNANLATFNAYADQFERFIHNGAAQSYKESTLFGSLANCMATGLSSGSCNTTRNIAANSNASANTRIYLEQSWARPDMVEAHKITTPDLTSADGRPIVDISAAGGNATLYYNSLADMTADLHASFYAKAASNPGFAGVVPVGDAFQRAVDQGLAQGSGFYNAGGTFAETAGALNLWWLDRTHASKYGSYLSALTLFGSITGRDPLSLGVGEQAAIDLGIDATTARSLQRVASLQLGFTAAVPEPQSLALLLAGLGVIALRTGKRRDGAPVR</sequence>
<feature type="chain" id="PRO_5046982857" description="PEP-CTERM protein-sorting domain-containing protein" evidence="1">
    <location>
        <begin position="23"/>
        <end position="426"/>
    </location>
</feature>
<dbReference type="InterPro" id="IPR013424">
    <property type="entry name" value="Ice-binding_C"/>
</dbReference>